<sequence>MKLLSIFLLFLLCFSFATSKVCKKEKPKRKMCGMSVLRHLKSVCRDGFTRDYGKLLVLCCDKGCNYDNFLNGYVDTIRITKRALVDADASFEIQKEGQDEKRGGGGFVDT</sequence>
<evidence type="ECO:0000256" key="2">
    <source>
        <dbReference type="SAM" id="SignalP"/>
    </source>
</evidence>
<accession>A0AAE9DLD9</accession>
<dbReference type="AlphaFoldDB" id="A0AAE9DLD9"/>
<reference evidence="3 4" key="1">
    <citation type="submission" date="2022-05" db="EMBL/GenBank/DDBJ databases">
        <title>Chromosome-level reference genomes for two strains of Caenorhabditis briggsae: an improved platform for comparative genomics.</title>
        <authorList>
            <person name="Stevens L."/>
            <person name="Andersen E.C."/>
        </authorList>
    </citation>
    <scope>NUCLEOTIDE SEQUENCE [LARGE SCALE GENOMIC DNA]</scope>
    <source>
        <strain evidence="3">QX1410_ONT</strain>
        <tissue evidence="3">Whole-organism</tissue>
    </source>
</reference>
<feature type="signal peptide" evidence="2">
    <location>
        <begin position="1"/>
        <end position="19"/>
    </location>
</feature>
<dbReference type="InterPro" id="IPR036438">
    <property type="entry name" value="Insulin-like_sf"/>
</dbReference>
<dbReference type="SUPFAM" id="SSF56994">
    <property type="entry name" value="Insulin-like"/>
    <property type="match status" value="1"/>
</dbReference>
<proteinExistence type="predicted"/>
<evidence type="ECO:0000256" key="1">
    <source>
        <dbReference type="ARBA" id="ARBA00022729"/>
    </source>
</evidence>
<evidence type="ECO:0000313" key="4">
    <source>
        <dbReference type="Proteomes" id="UP000827892"/>
    </source>
</evidence>
<gene>
    <name evidence="3" type="ORF">L3Y34_018590</name>
</gene>
<protein>
    <submittedName>
        <fullName evidence="3">Uncharacterized protein</fullName>
    </submittedName>
</protein>
<organism evidence="3 4">
    <name type="scientific">Caenorhabditis briggsae</name>
    <dbReference type="NCBI Taxonomy" id="6238"/>
    <lineage>
        <taxon>Eukaryota</taxon>
        <taxon>Metazoa</taxon>
        <taxon>Ecdysozoa</taxon>
        <taxon>Nematoda</taxon>
        <taxon>Chromadorea</taxon>
        <taxon>Rhabditida</taxon>
        <taxon>Rhabditina</taxon>
        <taxon>Rhabditomorpha</taxon>
        <taxon>Rhabditoidea</taxon>
        <taxon>Rhabditidae</taxon>
        <taxon>Peloderinae</taxon>
        <taxon>Caenorhabditis</taxon>
    </lineage>
</organism>
<dbReference type="Proteomes" id="UP000827892">
    <property type="component" value="Chromosome II"/>
</dbReference>
<evidence type="ECO:0000313" key="3">
    <source>
        <dbReference type="EMBL" id="ULU06900.1"/>
    </source>
</evidence>
<dbReference type="EMBL" id="CP090892">
    <property type="protein sequence ID" value="ULU06900.1"/>
    <property type="molecule type" value="Genomic_DNA"/>
</dbReference>
<feature type="chain" id="PRO_5041963059" evidence="2">
    <location>
        <begin position="20"/>
        <end position="110"/>
    </location>
</feature>
<keyword evidence="1 2" id="KW-0732">Signal</keyword>
<name>A0AAE9DLD9_CAEBR</name>